<evidence type="ECO:0000313" key="3">
    <source>
        <dbReference type="Proteomes" id="UP000199375"/>
    </source>
</evidence>
<feature type="region of interest" description="Disordered" evidence="1">
    <location>
        <begin position="57"/>
        <end position="82"/>
    </location>
</feature>
<evidence type="ECO:0000313" key="2">
    <source>
        <dbReference type="EMBL" id="SCE64832.1"/>
    </source>
</evidence>
<dbReference type="EMBL" id="FMCW01000001">
    <property type="protein sequence ID" value="SCE64832.1"/>
    <property type="molecule type" value="Genomic_DNA"/>
</dbReference>
<proteinExistence type="predicted"/>
<evidence type="ECO:0000256" key="1">
    <source>
        <dbReference type="SAM" id="MobiDB-lite"/>
    </source>
</evidence>
<reference evidence="2 3" key="1">
    <citation type="submission" date="2016-06" db="EMBL/GenBank/DDBJ databases">
        <authorList>
            <person name="Kjaerup R.B."/>
            <person name="Dalgaard T.S."/>
            <person name="Juul-Madsen H.R."/>
        </authorList>
    </citation>
    <scope>NUCLEOTIDE SEQUENCE [LARGE SCALE GENOMIC DNA]</scope>
    <source>
        <strain evidence="2 3">DSM 45626</strain>
    </source>
</reference>
<sequence length="82" mass="8773">MAERMREAEVGPAPTILPDELLDELERTGPDVLRHAIRRVRAEAAAGALAVARFNNQNGGVPTVAHTAGRGDPTAGPDEHRR</sequence>
<gene>
    <name evidence="2" type="ORF">GA0070558_101280</name>
</gene>
<accession>A0A1C4TZF0</accession>
<dbReference type="Proteomes" id="UP000199375">
    <property type="component" value="Unassembled WGS sequence"/>
</dbReference>
<protein>
    <submittedName>
        <fullName evidence="2">Uncharacterized protein</fullName>
    </submittedName>
</protein>
<organism evidence="2 3">
    <name type="scientific">Micromonospora haikouensis</name>
    <dbReference type="NCBI Taxonomy" id="686309"/>
    <lineage>
        <taxon>Bacteria</taxon>
        <taxon>Bacillati</taxon>
        <taxon>Actinomycetota</taxon>
        <taxon>Actinomycetes</taxon>
        <taxon>Micromonosporales</taxon>
        <taxon>Micromonosporaceae</taxon>
        <taxon>Micromonospora</taxon>
    </lineage>
</organism>
<dbReference type="AlphaFoldDB" id="A0A1C4TZF0"/>
<name>A0A1C4TZF0_9ACTN</name>